<evidence type="ECO:0000256" key="2">
    <source>
        <dbReference type="ARBA" id="ARBA00022448"/>
    </source>
</evidence>
<reference evidence="9 10" key="1">
    <citation type="submission" date="2015-06" db="EMBL/GenBank/DDBJ databases">
        <title>Genome sequence of the organohalide-respiring Dehalogenimonas alkenigignens type strain (IP3-3T).</title>
        <authorList>
            <person name="Key T.A."/>
            <person name="Richmond D.P."/>
            <person name="Bowman K.S."/>
            <person name="Cho Y.-J."/>
            <person name="Chun J."/>
            <person name="da Costa M.S."/>
            <person name="Rainey F.A."/>
            <person name="Moe W.M."/>
        </authorList>
    </citation>
    <scope>NUCLEOTIDE SEQUENCE [LARGE SCALE GENOMIC DNA]</scope>
    <source>
        <strain evidence="9 10">IP3-3</strain>
    </source>
</reference>
<evidence type="ECO:0000256" key="4">
    <source>
        <dbReference type="ARBA" id="ARBA00022741"/>
    </source>
</evidence>
<keyword evidence="2" id="KW-0813">Transport</keyword>
<feature type="domain" description="ABC transporter" evidence="8">
    <location>
        <begin position="8"/>
        <end position="234"/>
    </location>
</feature>
<evidence type="ECO:0000259" key="8">
    <source>
        <dbReference type="PROSITE" id="PS50893"/>
    </source>
</evidence>
<comment type="subcellular location">
    <subcellularLocation>
        <location evidence="1">Cell membrane</location>
    </subcellularLocation>
</comment>
<dbReference type="GO" id="GO:0005524">
    <property type="term" value="F:ATP binding"/>
    <property type="evidence" value="ECO:0007669"/>
    <property type="project" value="UniProtKB-KW"/>
</dbReference>
<dbReference type="STRING" id="1217799.DEALK_01210"/>
<proteinExistence type="predicted"/>
<keyword evidence="7" id="KW-0472">Membrane</keyword>
<dbReference type="PANTHER" id="PTHR42711">
    <property type="entry name" value="ABC TRANSPORTER ATP-BINDING PROTEIN"/>
    <property type="match status" value="1"/>
</dbReference>
<dbReference type="InterPro" id="IPR003593">
    <property type="entry name" value="AAA+_ATPase"/>
</dbReference>
<keyword evidence="5" id="KW-0067">ATP-binding</keyword>
<dbReference type="InterPro" id="IPR027417">
    <property type="entry name" value="P-loop_NTPase"/>
</dbReference>
<evidence type="ECO:0000313" key="10">
    <source>
        <dbReference type="Proteomes" id="UP000053947"/>
    </source>
</evidence>
<evidence type="ECO:0000256" key="3">
    <source>
        <dbReference type="ARBA" id="ARBA00022475"/>
    </source>
</evidence>
<dbReference type="SMART" id="SM00382">
    <property type="entry name" value="AAA"/>
    <property type="match status" value="1"/>
</dbReference>
<dbReference type="CDD" id="cd03230">
    <property type="entry name" value="ABC_DR_subfamily_A"/>
    <property type="match status" value="1"/>
</dbReference>
<keyword evidence="4" id="KW-0547">Nucleotide-binding</keyword>
<dbReference type="PROSITE" id="PS50893">
    <property type="entry name" value="ABC_TRANSPORTER_2"/>
    <property type="match status" value="1"/>
</dbReference>
<dbReference type="Pfam" id="PF00005">
    <property type="entry name" value="ABC_tran"/>
    <property type="match status" value="1"/>
</dbReference>
<dbReference type="InterPro" id="IPR017871">
    <property type="entry name" value="ABC_transporter-like_CS"/>
</dbReference>
<dbReference type="PROSITE" id="PS00211">
    <property type="entry name" value="ABC_TRANSPORTER_1"/>
    <property type="match status" value="1"/>
</dbReference>
<evidence type="ECO:0000256" key="6">
    <source>
        <dbReference type="ARBA" id="ARBA00022967"/>
    </source>
</evidence>
<keyword evidence="3" id="KW-1003">Cell membrane</keyword>
<comment type="caution">
    <text evidence="9">The sequence shown here is derived from an EMBL/GenBank/DDBJ whole genome shotgun (WGS) entry which is preliminary data.</text>
</comment>
<dbReference type="PANTHER" id="PTHR42711:SF18">
    <property type="entry name" value="ABC TRANSPORTER, ATP-BINDING PROTEIN"/>
    <property type="match status" value="1"/>
</dbReference>
<evidence type="ECO:0000256" key="7">
    <source>
        <dbReference type="ARBA" id="ARBA00023136"/>
    </source>
</evidence>
<dbReference type="OrthoDB" id="9804819at2"/>
<dbReference type="Gene3D" id="3.40.50.300">
    <property type="entry name" value="P-loop containing nucleotide triphosphate hydrolases"/>
    <property type="match status" value="1"/>
</dbReference>
<evidence type="ECO:0000256" key="5">
    <source>
        <dbReference type="ARBA" id="ARBA00022840"/>
    </source>
</evidence>
<name>A0A0W0GKW8_9CHLR</name>
<protein>
    <submittedName>
        <fullName evidence="9">ABC-type multidrug transport system, ATPase component</fullName>
    </submittedName>
</protein>
<dbReference type="EMBL" id="LFDV01000001">
    <property type="protein sequence ID" value="KTB49209.1"/>
    <property type="molecule type" value="Genomic_DNA"/>
</dbReference>
<organism evidence="9 10">
    <name type="scientific">Dehalogenimonas alkenigignens</name>
    <dbReference type="NCBI Taxonomy" id="1217799"/>
    <lineage>
        <taxon>Bacteria</taxon>
        <taxon>Bacillati</taxon>
        <taxon>Chloroflexota</taxon>
        <taxon>Dehalococcoidia</taxon>
        <taxon>Dehalococcoidales</taxon>
        <taxon>Dehalococcoidaceae</taxon>
        <taxon>Dehalogenimonas</taxon>
    </lineage>
</organism>
<dbReference type="InterPro" id="IPR003439">
    <property type="entry name" value="ABC_transporter-like_ATP-bd"/>
</dbReference>
<gene>
    <name evidence="9" type="ORF">DEALK_01210</name>
</gene>
<evidence type="ECO:0000256" key="1">
    <source>
        <dbReference type="ARBA" id="ARBA00004236"/>
    </source>
</evidence>
<dbReference type="RefSeq" id="WP_058437725.1">
    <property type="nucleotide sequence ID" value="NZ_KQ758903.1"/>
</dbReference>
<evidence type="ECO:0000313" key="9">
    <source>
        <dbReference type="EMBL" id="KTB49209.1"/>
    </source>
</evidence>
<dbReference type="InterPro" id="IPR050763">
    <property type="entry name" value="ABC_transporter_ATP-binding"/>
</dbReference>
<keyword evidence="10" id="KW-1185">Reference proteome</keyword>
<keyword evidence="6" id="KW-1278">Translocase</keyword>
<dbReference type="AlphaFoldDB" id="A0A0W0GKW8"/>
<accession>A0A0W0GKW8</accession>
<dbReference type="Proteomes" id="UP000053947">
    <property type="component" value="Unassembled WGS sequence"/>
</dbReference>
<dbReference type="FunFam" id="3.40.50.300:FF:000589">
    <property type="entry name" value="ABC transporter, ATP-binding subunit"/>
    <property type="match status" value="1"/>
</dbReference>
<dbReference type="SUPFAM" id="SSF52540">
    <property type="entry name" value="P-loop containing nucleoside triphosphate hydrolases"/>
    <property type="match status" value="1"/>
</dbReference>
<sequence>MSVTARSIVVENLTYSYGDLIAVDHVNFTVGKGEILGFLGPNGAGKTTTQKMLTGQLLPKEGRASLLGFDVATQTLEVQSRIGVCFEQTNLYEQMTAIDNLRLFADLFGVPNFDGYALLKRVGLPGREKDKVSSYSKGMKQRLMVARSMVNRPEILFMDEPTSGLDPVSSEAIRQIILEERDRGATVFLTTHDMWEADKLCDRVAFMDGGKIAALDTPRNLKQKYGKRSLVAEIAAAGGRLDKREITLDAEGTAEEVRDLFAGGKVVTIHSEEATLEDIFIKVTGRRLTV</sequence>
<dbReference type="GO" id="GO:0005886">
    <property type="term" value="C:plasma membrane"/>
    <property type="evidence" value="ECO:0007669"/>
    <property type="project" value="UniProtKB-SubCell"/>
</dbReference>
<dbReference type="GO" id="GO:0016887">
    <property type="term" value="F:ATP hydrolysis activity"/>
    <property type="evidence" value="ECO:0007669"/>
    <property type="project" value="InterPro"/>
</dbReference>
<dbReference type="PATRIC" id="fig|1217799.6.peg.120"/>